<dbReference type="InterPro" id="IPR037401">
    <property type="entry name" value="SnoaL-like"/>
</dbReference>
<proteinExistence type="predicted"/>
<dbReference type="Pfam" id="PF12680">
    <property type="entry name" value="SnoaL_2"/>
    <property type="match status" value="1"/>
</dbReference>
<dbReference type="AlphaFoldDB" id="A0A919FIQ4"/>
<evidence type="ECO:0000259" key="1">
    <source>
        <dbReference type="Pfam" id="PF12680"/>
    </source>
</evidence>
<dbReference type="Proteomes" id="UP000617734">
    <property type="component" value="Unassembled WGS sequence"/>
</dbReference>
<comment type="caution">
    <text evidence="2">The sequence shown here is derived from an EMBL/GenBank/DDBJ whole genome shotgun (WGS) entry which is preliminary data.</text>
</comment>
<protein>
    <recommendedName>
        <fullName evidence="1">SnoaL-like domain-containing protein</fullName>
    </recommendedName>
</protein>
<organism evidence="2 3">
    <name type="scientific">Kitasatospora indigofera</name>
    <dbReference type="NCBI Taxonomy" id="67307"/>
    <lineage>
        <taxon>Bacteria</taxon>
        <taxon>Bacillati</taxon>
        <taxon>Actinomycetota</taxon>
        <taxon>Actinomycetes</taxon>
        <taxon>Kitasatosporales</taxon>
        <taxon>Streptomycetaceae</taxon>
        <taxon>Kitasatospora</taxon>
    </lineage>
</organism>
<dbReference type="PANTHER" id="PTHR41252:SF1">
    <property type="entry name" value="BLR2505 PROTEIN"/>
    <property type="match status" value="1"/>
</dbReference>
<feature type="domain" description="SnoaL-like" evidence="1">
    <location>
        <begin position="22"/>
        <end position="130"/>
    </location>
</feature>
<dbReference type="Gene3D" id="3.10.450.50">
    <property type="match status" value="1"/>
</dbReference>
<name>A0A919FIQ4_9ACTN</name>
<accession>A0A919FIQ4</accession>
<evidence type="ECO:0000313" key="3">
    <source>
        <dbReference type="Proteomes" id="UP000617734"/>
    </source>
</evidence>
<dbReference type="SUPFAM" id="SSF54427">
    <property type="entry name" value="NTF2-like"/>
    <property type="match status" value="1"/>
</dbReference>
<reference evidence="2" key="2">
    <citation type="submission" date="2020-09" db="EMBL/GenBank/DDBJ databases">
        <authorList>
            <person name="Sun Q."/>
            <person name="Ohkuma M."/>
        </authorList>
    </citation>
    <scope>NUCLEOTIDE SEQUENCE</scope>
    <source>
        <strain evidence="2">JCM 4646</strain>
    </source>
</reference>
<dbReference type="InterPro" id="IPR032710">
    <property type="entry name" value="NTF2-like_dom_sf"/>
</dbReference>
<sequence>MNAPTPATPEPGVDPTDPRTVVVRYVNAVAEGDLVTVRASFAADATWTYPGDVPLTGVYRGRDTIVDGFLLGAGVLFAPSGAPAVTLTNVIADGGQVVAEWTSKGLAATGRVYDNACLGVFTVQDGLITSVREYADTQHVERSLFGGPQPG</sequence>
<dbReference type="RefSeq" id="WP_190210348.1">
    <property type="nucleotide sequence ID" value="NZ_BNBO01000007.1"/>
</dbReference>
<dbReference type="PANTHER" id="PTHR41252">
    <property type="entry name" value="BLR2505 PROTEIN"/>
    <property type="match status" value="1"/>
</dbReference>
<keyword evidence="3" id="KW-1185">Reference proteome</keyword>
<evidence type="ECO:0000313" key="2">
    <source>
        <dbReference type="EMBL" id="GHH65843.1"/>
    </source>
</evidence>
<dbReference type="EMBL" id="BNBO01000007">
    <property type="protein sequence ID" value="GHH65843.1"/>
    <property type="molecule type" value="Genomic_DNA"/>
</dbReference>
<reference evidence="2" key="1">
    <citation type="journal article" date="2014" name="Int. J. Syst. Evol. Microbiol.">
        <title>Complete genome sequence of Corynebacterium casei LMG S-19264T (=DSM 44701T), isolated from a smear-ripened cheese.</title>
        <authorList>
            <consortium name="US DOE Joint Genome Institute (JGI-PGF)"/>
            <person name="Walter F."/>
            <person name="Albersmeier A."/>
            <person name="Kalinowski J."/>
            <person name="Ruckert C."/>
        </authorList>
    </citation>
    <scope>NUCLEOTIDE SEQUENCE</scope>
    <source>
        <strain evidence="2">JCM 4646</strain>
    </source>
</reference>
<dbReference type="GeneID" id="95352356"/>
<gene>
    <name evidence="2" type="ORF">GCM10018781_18740</name>
</gene>